<comment type="caution">
    <text evidence="1">The sequence shown here is derived from an EMBL/GenBank/DDBJ whole genome shotgun (WGS) entry which is preliminary data.</text>
</comment>
<proteinExistence type="predicted"/>
<accession>A0ABN0XSS6</accession>
<dbReference type="RefSeq" id="WP_343756842.1">
    <property type="nucleotide sequence ID" value="NZ_BAAACW010000164.1"/>
</dbReference>
<dbReference type="InterPro" id="IPR029058">
    <property type="entry name" value="AB_hydrolase_fold"/>
</dbReference>
<evidence type="ECO:0000313" key="1">
    <source>
        <dbReference type="EMBL" id="GAA0371371.1"/>
    </source>
</evidence>
<dbReference type="SUPFAM" id="SSF53474">
    <property type="entry name" value="alpha/beta-Hydrolases"/>
    <property type="match status" value="1"/>
</dbReference>
<organism evidence="1 2">
    <name type="scientific">Alkalibacterium iburiense</name>
    <dbReference type="NCBI Taxonomy" id="290589"/>
    <lineage>
        <taxon>Bacteria</taxon>
        <taxon>Bacillati</taxon>
        <taxon>Bacillota</taxon>
        <taxon>Bacilli</taxon>
        <taxon>Lactobacillales</taxon>
        <taxon>Carnobacteriaceae</taxon>
        <taxon>Alkalibacterium</taxon>
    </lineage>
</organism>
<dbReference type="Proteomes" id="UP001501166">
    <property type="component" value="Unassembled WGS sequence"/>
</dbReference>
<sequence length="45" mass="5072">MEGVEHAYIETNGITLHVAQKGPKDGKLVILLDGFPEFWYGWHSS</sequence>
<dbReference type="Gene3D" id="3.40.50.1820">
    <property type="entry name" value="alpha/beta hydrolase"/>
    <property type="match status" value="1"/>
</dbReference>
<dbReference type="EMBL" id="BAAACW010000164">
    <property type="protein sequence ID" value="GAA0371371.1"/>
    <property type="molecule type" value="Genomic_DNA"/>
</dbReference>
<protein>
    <submittedName>
        <fullName evidence="1">Uncharacterized protein</fullName>
    </submittedName>
</protein>
<keyword evidence="2" id="KW-1185">Reference proteome</keyword>
<gene>
    <name evidence="1" type="ORF">GCM10008932_23300</name>
</gene>
<evidence type="ECO:0000313" key="2">
    <source>
        <dbReference type="Proteomes" id="UP001501166"/>
    </source>
</evidence>
<name>A0ABN0XSS6_9LACT</name>
<reference evidence="1 2" key="1">
    <citation type="journal article" date="2019" name="Int. J. Syst. Evol. Microbiol.">
        <title>The Global Catalogue of Microorganisms (GCM) 10K type strain sequencing project: providing services to taxonomists for standard genome sequencing and annotation.</title>
        <authorList>
            <consortium name="The Broad Institute Genomics Platform"/>
            <consortium name="The Broad Institute Genome Sequencing Center for Infectious Disease"/>
            <person name="Wu L."/>
            <person name="Ma J."/>
        </authorList>
    </citation>
    <scope>NUCLEOTIDE SEQUENCE [LARGE SCALE GENOMIC DNA]</scope>
    <source>
        <strain evidence="1 2">JCM 12662</strain>
    </source>
</reference>